<dbReference type="EMBL" id="FOEF01000017">
    <property type="protein sequence ID" value="SEP51687.1"/>
    <property type="molecule type" value="Genomic_DNA"/>
</dbReference>
<evidence type="ECO:0000313" key="3">
    <source>
        <dbReference type="Proteomes" id="UP000198582"/>
    </source>
</evidence>
<keyword evidence="3" id="KW-1185">Reference proteome</keyword>
<dbReference type="InterPro" id="IPR025637">
    <property type="entry name" value="DUF4333"/>
</dbReference>
<name>A0A1H8YHS8_9PSEU</name>
<accession>A0A1H8YHS8</accession>
<gene>
    <name evidence="2" type="ORF">SAMN04489732_1175</name>
</gene>
<evidence type="ECO:0000259" key="1">
    <source>
        <dbReference type="Pfam" id="PF14230"/>
    </source>
</evidence>
<dbReference type="Proteomes" id="UP000198582">
    <property type="component" value="Unassembled WGS sequence"/>
</dbReference>
<dbReference type="STRING" id="394193.SAMN04489732_1175"/>
<feature type="domain" description="DUF4333" evidence="1">
    <location>
        <begin position="6"/>
        <end position="79"/>
    </location>
</feature>
<organism evidence="2 3">
    <name type="scientific">Amycolatopsis saalfeldensis</name>
    <dbReference type="NCBI Taxonomy" id="394193"/>
    <lineage>
        <taxon>Bacteria</taxon>
        <taxon>Bacillati</taxon>
        <taxon>Actinomycetota</taxon>
        <taxon>Actinomycetes</taxon>
        <taxon>Pseudonocardiales</taxon>
        <taxon>Pseudonocardiaceae</taxon>
        <taxon>Amycolatopsis</taxon>
    </lineage>
</organism>
<proteinExistence type="predicted"/>
<protein>
    <recommendedName>
        <fullName evidence="1">DUF4333 domain-containing protein</fullName>
    </recommendedName>
</protein>
<sequence>MVVVGGVVAWLLGAFQGDTLEQKSLQDGVSRVLNQNYGEPDVKNVQCPGGESVTNGTTFDCSVQIGGQPKKVTVRVLNDKPEYSVGAPH</sequence>
<reference evidence="2 3" key="1">
    <citation type="submission" date="2016-10" db="EMBL/GenBank/DDBJ databases">
        <authorList>
            <person name="de Groot N.N."/>
        </authorList>
    </citation>
    <scope>NUCLEOTIDE SEQUENCE [LARGE SCALE GENOMIC DNA]</scope>
    <source>
        <strain evidence="2 3">DSM 44993</strain>
    </source>
</reference>
<dbReference type="Pfam" id="PF14230">
    <property type="entry name" value="DUF4333"/>
    <property type="match status" value="1"/>
</dbReference>
<dbReference type="AlphaFoldDB" id="A0A1H8YHS8"/>
<evidence type="ECO:0000313" key="2">
    <source>
        <dbReference type="EMBL" id="SEP51687.1"/>
    </source>
</evidence>